<dbReference type="EMBL" id="JACCFS010000001">
    <property type="protein sequence ID" value="NYJ33106.1"/>
    <property type="molecule type" value="Genomic_DNA"/>
</dbReference>
<comment type="caution">
    <text evidence="5">The sequence shown here is derived from an EMBL/GenBank/DDBJ whole genome shotgun (WGS) entry which is preliminary data.</text>
</comment>
<dbReference type="PANTHER" id="PTHR33204">
    <property type="entry name" value="TRANSCRIPTIONAL REGULATOR, MARR FAMILY"/>
    <property type="match status" value="1"/>
</dbReference>
<evidence type="ECO:0000313" key="6">
    <source>
        <dbReference type="Proteomes" id="UP000572051"/>
    </source>
</evidence>
<evidence type="ECO:0000259" key="4">
    <source>
        <dbReference type="PROSITE" id="PS51118"/>
    </source>
</evidence>
<proteinExistence type="predicted"/>
<sequence length="135" mass="15022">MYTTPDLQAFGGADAYLRSCASRSVVELISNKWVCLVIGALAAGPMRFGALRRRLDGITQKMLTRTLRDLERSGLVGREVFPTTPPQVEYSLTPLGEDLGVLMGAIRVWAEEHMNEITEARTDYDARVQEPVRPL</sequence>
<dbReference type="Pfam" id="PF01638">
    <property type="entry name" value="HxlR"/>
    <property type="match status" value="1"/>
</dbReference>
<name>A0A7Z0J8L0_9ACTN</name>
<evidence type="ECO:0000256" key="1">
    <source>
        <dbReference type="ARBA" id="ARBA00023015"/>
    </source>
</evidence>
<gene>
    <name evidence="5" type="ORF">HNR10_000987</name>
</gene>
<keyword evidence="2 5" id="KW-0238">DNA-binding</keyword>
<dbReference type="InterPro" id="IPR036388">
    <property type="entry name" value="WH-like_DNA-bd_sf"/>
</dbReference>
<keyword evidence="1" id="KW-0805">Transcription regulation</keyword>
<dbReference type="InterPro" id="IPR036390">
    <property type="entry name" value="WH_DNA-bd_sf"/>
</dbReference>
<evidence type="ECO:0000256" key="3">
    <source>
        <dbReference type="ARBA" id="ARBA00023163"/>
    </source>
</evidence>
<dbReference type="AlphaFoldDB" id="A0A7Z0J8L0"/>
<dbReference type="Proteomes" id="UP000572051">
    <property type="component" value="Unassembled WGS sequence"/>
</dbReference>
<dbReference type="InterPro" id="IPR002577">
    <property type="entry name" value="HTH_HxlR"/>
</dbReference>
<evidence type="ECO:0000256" key="2">
    <source>
        <dbReference type="ARBA" id="ARBA00023125"/>
    </source>
</evidence>
<dbReference type="RefSeq" id="WP_179821150.1">
    <property type="nucleotide sequence ID" value="NZ_JACCFS010000001.1"/>
</dbReference>
<protein>
    <submittedName>
        <fullName evidence="5">DNA-binding HxlR family transcriptional regulator</fullName>
    </submittedName>
</protein>
<dbReference type="PANTHER" id="PTHR33204:SF37">
    <property type="entry name" value="HTH-TYPE TRANSCRIPTIONAL REGULATOR YODB"/>
    <property type="match status" value="1"/>
</dbReference>
<accession>A0A7Z0J8L0</accession>
<keyword evidence="3" id="KW-0804">Transcription</keyword>
<dbReference type="PROSITE" id="PS51118">
    <property type="entry name" value="HTH_HXLR"/>
    <property type="match status" value="1"/>
</dbReference>
<organism evidence="5 6">
    <name type="scientific">Nocardiopsis aegyptia</name>
    <dbReference type="NCBI Taxonomy" id="220378"/>
    <lineage>
        <taxon>Bacteria</taxon>
        <taxon>Bacillati</taxon>
        <taxon>Actinomycetota</taxon>
        <taxon>Actinomycetes</taxon>
        <taxon>Streptosporangiales</taxon>
        <taxon>Nocardiopsidaceae</taxon>
        <taxon>Nocardiopsis</taxon>
    </lineage>
</organism>
<dbReference type="Gene3D" id="1.10.10.10">
    <property type="entry name" value="Winged helix-like DNA-binding domain superfamily/Winged helix DNA-binding domain"/>
    <property type="match status" value="1"/>
</dbReference>
<dbReference type="SUPFAM" id="SSF46785">
    <property type="entry name" value="Winged helix' DNA-binding domain"/>
    <property type="match status" value="1"/>
</dbReference>
<reference evidence="5 6" key="1">
    <citation type="submission" date="2020-07" db="EMBL/GenBank/DDBJ databases">
        <title>Sequencing the genomes of 1000 actinobacteria strains.</title>
        <authorList>
            <person name="Klenk H.-P."/>
        </authorList>
    </citation>
    <scope>NUCLEOTIDE SEQUENCE [LARGE SCALE GENOMIC DNA]</scope>
    <source>
        <strain evidence="5 6">DSM 44442</strain>
    </source>
</reference>
<evidence type="ECO:0000313" key="5">
    <source>
        <dbReference type="EMBL" id="NYJ33106.1"/>
    </source>
</evidence>
<keyword evidence="6" id="KW-1185">Reference proteome</keyword>
<dbReference type="GO" id="GO:0003677">
    <property type="term" value="F:DNA binding"/>
    <property type="evidence" value="ECO:0007669"/>
    <property type="project" value="UniProtKB-KW"/>
</dbReference>
<feature type="domain" description="HTH hxlR-type" evidence="4">
    <location>
        <begin position="20"/>
        <end position="118"/>
    </location>
</feature>